<proteinExistence type="predicted"/>
<organism evidence="1 2">
    <name type="scientific">Acorus calamus</name>
    <name type="common">Sweet flag</name>
    <dbReference type="NCBI Taxonomy" id="4465"/>
    <lineage>
        <taxon>Eukaryota</taxon>
        <taxon>Viridiplantae</taxon>
        <taxon>Streptophyta</taxon>
        <taxon>Embryophyta</taxon>
        <taxon>Tracheophyta</taxon>
        <taxon>Spermatophyta</taxon>
        <taxon>Magnoliopsida</taxon>
        <taxon>Liliopsida</taxon>
        <taxon>Acoraceae</taxon>
        <taxon>Acorus</taxon>
    </lineage>
</organism>
<accession>A0AAV9DPX2</accession>
<dbReference type="EMBL" id="JAUJYO010000012">
    <property type="protein sequence ID" value="KAK1302912.1"/>
    <property type="molecule type" value="Genomic_DNA"/>
</dbReference>
<dbReference type="Proteomes" id="UP001180020">
    <property type="component" value="Unassembled WGS sequence"/>
</dbReference>
<sequence length="97" mass="10280">MRIGWKVFEVSSEEVHCPARSNKKTSQKCGSVVRGSTVRKIGVYVPKNMTQMSGTADFGGGGDGAAESGGFLETEAVLGSGSSELRRDFDSEGWSLC</sequence>
<reference evidence="1" key="2">
    <citation type="submission" date="2023-06" db="EMBL/GenBank/DDBJ databases">
        <authorList>
            <person name="Ma L."/>
            <person name="Liu K.-W."/>
            <person name="Li Z."/>
            <person name="Hsiao Y.-Y."/>
            <person name="Qi Y."/>
            <person name="Fu T."/>
            <person name="Tang G."/>
            <person name="Zhang D."/>
            <person name="Sun W.-H."/>
            <person name="Liu D.-K."/>
            <person name="Li Y."/>
            <person name="Chen G.-Z."/>
            <person name="Liu X.-D."/>
            <person name="Liao X.-Y."/>
            <person name="Jiang Y.-T."/>
            <person name="Yu X."/>
            <person name="Hao Y."/>
            <person name="Huang J."/>
            <person name="Zhao X.-W."/>
            <person name="Ke S."/>
            <person name="Chen Y.-Y."/>
            <person name="Wu W.-L."/>
            <person name="Hsu J.-L."/>
            <person name="Lin Y.-F."/>
            <person name="Huang M.-D."/>
            <person name="Li C.-Y."/>
            <person name="Huang L."/>
            <person name="Wang Z.-W."/>
            <person name="Zhao X."/>
            <person name="Zhong W.-Y."/>
            <person name="Peng D.-H."/>
            <person name="Ahmad S."/>
            <person name="Lan S."/>
            <person name="Zhang J.-S."/>
            <person name="Tsai W.-C."/>
            <person name="Van De Peer Y."/>
            <person name="Liu Z.-J."/>
        </authorList>
    </citation>
    <scope>NUCLEOTIDE SEQUENCE</scope>
    <source>
        <strain evidence="1">CP</strain>
        <tissue evidence="1">Leaves</tissue>
    </source>
</reference>
<evidence type="ECO:0000313" key="2">
    <source>
        <dbReference type="Proteomes" id="UP001180020"/>
    </source>
</evidence>
<comment type="caution">
    <text evidence="1">The sequence shown here is derived from an EMBL/GenBank/DDBJ whole genome shotgun (WGS) entry which is preliminary data.</text>
</comment>
<evidence type="ECO:0000313" key="1">
    <source>
        <dbReference type="EMBL" id="KAK1302912.1"/>
    </source>
</evidence>
<gene>
    <name evidence="1" type="ORF">QJS10_CPB12g00039</name>
</gene>
<name>A0AAV9DPX2_ACOCL</name>
<dbReference type="AlphaFoldDB" id="A0AAV9DPX2"/>
<keyword evidence="2" id="KW-1185">Reference proteome</keyword>
<reference evidence="1" key="1">
    <citation type="journal article" date="2023" name="Nat. Commun.">
        <title>Diploid and tetraploid genomes of Acorus and the evolution of monocots.</title>
        <authorList>
            <person name="Ma L."/>
            <person name="Liu K.W."/>
            <person name="Li Z."/>
            <person name="Hsiao Y.Y."/>
            <person name="Qi Y."/>
            <person name="Fu T."/>
            <person name="Tang G.D."/>
            <person name="Zhang D."/>
            <person name="Sun W.H."/>
            <person name="Liu D.K."/>
            <person name="Li Y."/>
            <person name="Chen G.Z."/>
            <person name="Liu X.D."/>
            <person name="Liao X.Y."/>
            <person name="Jiang Y.T."/>
            <person name="Yu X."/>
            <person name="Hao Y."/>
            <person name="Huang J."/>
            <person name="Zhao X.W."/>
            <person name="Ke S."/>
            <person name="Chen Y.Y."/>
            <person name="Wu W.L."/>
            <person name="Hsu J.L."/>
            <person name="Lin Y.F."/>
            <person name="Huang M.D."/>
            <person name="Li C.Y."/>
            <person name="Huang L."/>
            <person name="Wang Z.W."/>
            <person name="Zhao X."/>
            <person name="Zhong W.Y."/>
            <person name="Peng D.H."/>
            <person name="Ahmad S."/>
            <person name="Lan S."/>
            <person name="Zhang J.S."/>
            <person name="Tsai W.C."/>
            <person name="Van de Peer Y."/>
            <person name="Liu Z.J."/>
        </authorList>
    </citation>
    <scope>NUCLEOTIDE SEQUENCE</scope>
    <source>
        <strain evidence="1">CP</strain>
    </source>
</reference>
<protein>
    <submittedName>
        <fullName evidence="1">Uncharacterized protein</fullName>
    </submittedName>
</protein>